<gene>
    <name evidence="3" type="primary">MYBBP1A_2</name>
    <name evidence="3" type="ORF">OS493_002695</name>
</gene>
<dbReference type="EC" id="2.7.7.7" evidence="3"/>
<sequence>MKIVSPFQVEELIDPLLDVAWSSLNSKDFRMLGEKAQGLFQNKLCSSKELPPTSAINAKDVHGKIEHLIGKAMTAPSIVIVSLVTRGCLYLVRVLRGSHAQQLSGKRKVKVEEDEETTKVCLLNAKKLSAVFKEALKDFMEKRSTHLHPVLFTELILRFPHLGWYLAPDLVNYLENAVNNFRKSQACVMLMQLMSQKTPEHLTHIKDIAPLYKQR</sequence>
<accession>A0A9W9YTH0</accession>
<organism evidence="3 4">
    <name type="scientific">Desmophyllum pertusum</name>
    <dbReference type="NCBI Taxonomy" id="174260"/>
    <lineage>
        <taxon>Eukaryota</taxon>
        <taxon>Metazoa</taxon>
        <taxon>Cnidaria</taxon>
        <taxon>Anthozoa</taxon>
        <taxon>Hexacorallia</taxon>
        <taxon>Scleractinia</taxon>
        <taxon>Caryophylliina</taxon>
        <taxon>Caryophylliidae</taxon>
        <taxon>Desmophyllum</taxon>
    </lineage>
</organism>
<keyword evidence="4" id="KW-1185">Reference proteome</keyword>
<evidence type="ECO:0000256" key="1">
    <source>
        <dbReference type="ARBA" id="ARBA00004123"/>
    </source>
</evidence>
<keyword evidence="3" id="KW-0548">Nucleotidyltransferase</keyword>
<reference evidence="3" key="1">
    <citation type="submission" date="2023-01" db="EMBL/GenBank/DDBJ databases">
        <title>Genome assembly of the deep-sea coral Lophelia pertusa.</title>
        <authorList>
            <person name="Herrera S."/>
            <person name="Cordes E."/>
        </authorList>
    </citation>
    <scope>NUCLEOTIDE SEQUENCE</scope>
    <source>
        <strain evidence="3">USNM1676648</strain>
        <tissue evidence="3">Polyp</tissue>
    </source>
</reference>
<comment type="caution">
    <text evidence="3">The sequence shown here is derived from an EMBL/GenBank/DDBJ whole genome shotgun (WGS) entry which is preliminary data.</text>
</comment>
<dbReference type="Proteomes" id="UP001163046">
    <property type="component" value="Unassembled WGS sequence"/>
</dbReference>
<dbReference type="InterPro" id="IPR007015">
    <property type="entry name" value="DNA_pol_V/MYBBP1A"/>
</dbReference>
<protein>
    <submittedName>
        <fullName evidence="3">Myb-binding protein 1A</fullName>
        <ecNumber evidence="3">2.7.7.7</ecNumber>
    </submittedName>
</protein>
<dbReference type="GO" id="GO:0005730">
    <property type="term" value="C:nucleolus"/>
    <property type="evidence" value="ECO:0007669"/>
    <property type="project" value="InterPro"/>
</dbReference>
<evidence type="ECO:0000313" key="3">
    <source>
        <dbReference type="EMBL" id="KAJ7365957.1"/>
    </source>
</evidence>
<dbReference type="AlphaFoldDB" id="A0A9W9YTH0"/>
<dbReference type="PANTHER" id="PTHR13213:SF2">
    <property type="entry name" value="MYB-BINDING PROTEIN 1A"/>
    <property type="match status" value="1"/>
</dbReference>
<dbReference type="OrthoDB" id="342531at2759"/>
<keyword evidence="3" id="KW-0808">Transferase</keyword>
<proteinExistence type="predicted"/>
<dbReference type="PANTHER" id="PTHR13213">
    <property type="entry name" value="MYB-BINDING PROTEIN 1A FAMILY MEMBER"/>
    <property type="match status" value="1"/>
</dbReference>
<dbReference type="GO" id="GO:0003887">
    <property type="term" value="F:DNA-directed DNA polymerase activity"/>
    <property type="evidence" value="ECO:0007669"/>
    <property type="project" value="UniProtKB-EC"/>
</dbReference>
<name>A0A9W9YTH0_9CNID</name>
<keyword evidence="2" id="KW-0539">Nucleus</keyword>
<dbReference type="GO" id="GO:0043565">
    <property type="term" value="F:sequence-specific DNA binding"/>
    <property type="evidence" value="ECO:0007669"/>
    <property type="project" value="TreeGrafter"/>
</dbReference>
<dbReference type="GO" id="GO:0003723">
    <property type="term" value="F:RNA binding"/>
    <property type="evidence" value="ECO:0007669"/>
    <property type="project" value="TreeGrafter"/>
</dbReference>
<dbReference type="EMBL" id="MU827302">
    <property type="protein sequence ID" value="KAJ7365957.1"/>
    <property type="molecule type" value="Genomic_DNA"/>
</dbReference>
<evidence type="ECO:0000256" key="2">
    <source>
        <dbReference type="ARBA" id="ARBA00023242"/>
    </source>
</evidence>
<dbReference type="GO" id="GO:0003714">
    <property type="term" value="F:transcription corepressor activity"/>
    <property type="evidence" value="ECO:0007669"/>
    <property type="project" value="TreeGrafter"/>
</dbReference>
<comment type="subcellular location">
    <subcellularLocation>
        <location evidence="1">Nucleus</location>
    </subcellularLocation>
</comment>
<evidence type="ECO:0000313" key="4">
    <source>
        <dbReference type="Proteomes" id="UP001163046"/>
    </source>
</evidence>